<dbReference type="Pfam" id="PF12799">
    <property type="entry name" value="LRR_4"/>
    <property type="match status" value="1"/>
</dbReference>
<reference evidence="5 6" key="1">
    <citation type="journal article" date="2015" name="Sci. Rep.">
        <title>Genome of the facultative scuticociliatosis pathogen Pseudocohnilembus persalinus provides insight into its virulence through horizontal gene transfer.</title>
        <authorList>
            <person name="Xiong J."/>
            <person name="Wang G."/>
            <person name="Cheng J."/>
            <person name="Tian M."/>
            <person name="Pan X."/>
            <person name="Warren A."/>
            <person name="Jiang C."/>
            <person name="Yuan D."/>
            <person name="Miao W."/>
        </authorList>
    </citation>
    <scope>NUCLEOTIDE SEQUENCE [LARGE SCALE GENOMIC DNA]</scope>
    <source>
        <strain evidence="5">36N120E</strain>
    </source>
</reference>
<feature type="region of interest" description="Disordered" evidence="4">
    <location>
        <begin position="1"/>
        <end position="26"/>
    </location>
</feature>
<keyword evidence="6" id="KW-1185">Reference proteome</keyword>
<comment type="caution">
    <text evidence="5">The sequence shown here is derived from an EMBL/GenBank/DDBJ whole genome shotgun (WGS) entry which is preliminary data.</text>
</comment>
<dbReference type="InParanoid" id="A0A0V0Q8F0"/>
<feature type="coiled-coil region" evidence="3">
    <location>
        <begin position="273"/>
        <end position="387"/>
    </location>
</feature>
<accession>A0A0V0Q8F0</accession>
<evidence type="ECO:0000256" key="1">
    <source>
        <dbReference type="ARBA" id="ARBA00022614"/>
    </source>
</evidence>
<dbReference type="EMBL" id="LDAU01000254">
    <property type="protein sequence ID" value="KRW98324.1"/>
    <property type="molecule type" value="Genomic_DNA"/>
</dbReference>
<dbReference type="InterPro" id="IPR032675">
    <property type="entry name" value="LRR_dom_sf"/>
</dbReference>
<keyword evidence="3" id="KW-0175">Coiled coil</keyword>
<protein>
    <submittedName>
        <fullName evidence="5">Uncharacterized protein</fullName>
    </submittedName>
</protein>
<evidence type="ECO:0000256" key="4">
    <source>
        <dbReference type="SAM" id="MobiDB-lite"/>
    </source>
</evidence>
<dbReference type="PROSITE" id="PS51450">
    <property type="entry name" value="LRR"/>
    <property type="match status" value="1"/>
</dbReference>
<sequence>MKPPSREKGLNLARPKAISRPSNKKLELTKDQLQKQQEILQDKQQKQIQKIMNEKEQILQIQQALNQQINDSSKQNLEKNNEKNNQFQDLDWKKKYLYLMKKSKDKNQDNNDQQSEKDFQNQKENLQKLYITNNNIKSLSGLENCKQLDTICAFNNKITDFNSLLFVLGDLNLLKNLDLEENPVLTESSYSAQQIVQICQNIESLNGKKIQNQFKEQQQQLNQSQMFKTNQSSMMSRTILFQNNGKPNQDKPSSINNNSTFFNKTFLSGSFDFNENKEDLLQYIEELKEDKEELLQNYEDLIKDLKDAEQNAYKYEQFHKEQLEENIILKVENEQLQNQIKLLQAQIYQNDKNNNITKNEKELKQEIMYLKQEIQNLQEENMDLKINGVLQGVDSDSDQDEEFQQQQIKNIQKRSQQIIKHNQAILGQNKEYNEINDNEIRKSQLNFYKNMTQNNNQNNNQIENLNRDQNYNLNKQQVDLSFDEEQKNDIVNADDDMDSDIMDIMNRNNQGLEELQKTLSDLKKGNIY</sequence>
<dbReference type="SUPFAM" id="SSF52058">
    <property type="entry name" value="L domain-like"/>
    <property type="match status" value="1"/>
</dbReference>
<organism evidence="5 6">
    <name type="scientific">Pseudocohnilembus persalinus</name>
    <name type="common">Ciliate</name>
    <dbReference type="NCBI Taxonomy" id="266149"/>
    <lineage>
        <taxon>Eukaryota</taxon>
        <taxon>Sar</taxon>
        <taxon>Alveolata</taxon>
        <taxon>Ciliophora</taxon>
        <taxon>Intramacronucleata</taxon>
        <taxon>Oligohymenophorea</taxon>
        <taxon>Scuticociliatia</taxon>
        <taxon>Philasterida</taxon>
        <taxon>Pseudocohnilembidae</taxon>
        <taxon>Pseudocohnilembus</taxon>
    </lineage>
</organism>
<gene>
    <name evidence="5" type="ORF">PPERSA_02101</name>
</gene>
<evidence type="ECO:0000256" key="2">
    <source>
        <dbReference type="ARBA" id="ARBA00022737"/>
    </source>
</evidence>
<dbReference type="AlphaFoldDB" id="A0A0V0Q8F0"/>
<name>A0A0V0Q8F0_PSEPJ</name>
<evidence type="ECO:0000256" key="3">
    <source>
        <dbReference type="SAM" id="Coils"/>
    </source>
</evidence>
<keyword evidence="1" id="KW-0433">Leucine-rich repeat</keyword>
<dbReference type="Proteomes" id="UP000054937">
    <property type="component" value="Unassembled WGS sequence"/>
</dbReference>
<evidence type="ECO:0000313" key="6">
    <source>
        <dbReference type="Proteomes" id="UP000054937"/>
    </source>
</evidence>
<evidence type="ECO:0000313" key="5">
    <source>
        <dbReference type="EMBL" id="KRW98324.1"/>
    </source>
</evidence>
<dbReference type="InterPro" id="IPR001611">
    <property type="entry name" value="Leu-rich_rpt"/>
</dbReference>
<dbReference type="Gene3D" id="3.80.10.10">
    <property type="entry name" value="Ribonuclease Inhibitor"/>
    <property type="match status" value="1"/>
</dbReference>
<proteinExistence type="predicted"/>
<dbReference type="InterPro" id="IPR025875">
    <property type="entry name" value="Leu-rich_rpt_4"/>
</dbReference>
<keyword evidence="2" id="KW-0677">Repeat</keyword>